<gene>
    <name evidence="3" type="ORF">FJQ98_10970</name>
</gene>
<dbReference type="SUPFAM" id="SSF48317">
    <property type="entry name" value="Acid phosphatase/Vanadium-dependent haloperoxidase"/>
    <property type="match status" value="1"/>
</dbReference>
<dbReference type="InterPro" id="IPR000326">
    <property type="entry name" value="PAP2/HPO"/>
</dbReference>
<dbReference type="PANTHER" id="PTHR14969">
    <property type="entry name" value="SPHINGOSINE-1-PHOSPHATE PHOSPHOHYDROLASE"/>
    <property type="match status" value="1"/>
</dbReference>
<organism evidence="3 4">
    <name type="scientific">Lysinibacillus agricola</name>
    <dbReference type="NCBI Taxonomy" id="2590012"/>
    <lineage>
        <taxon>Bacteria</taxon>
        <taxon>Bacillati</taxon>
        <taxon>Bacillota</taxon>
        <taxon>Bacilli</taxon>
        <taxon>Bacillales</taxon>
        <taxon>Bacillaceae</taxon>
        <taxon>Lysinibacillus</taxon>
    </lineage>
</organism>
<keyword evidence="1" id="KW-1133">Transmembrane helix</keyword>
<dbReference type="EMBL" id="CP067341">
    <property type="protein sequence ID" value="QQP14481.1"/>
    <property type="molecule type" value="Genomic_DNA"/>
</dbReference>
<evidence type="ECO:0000256" key="1">
    <source>
        <dbReference type="SAM" id="Phobius"/>
    </source>
</evidence>
<reference evidence="3 4" key="1">
    <citation type="submission" date="2020-01" db="EMBL/GenBank/DDBJ databases">
        <authorList>
            <person name="Liu G."/>
            <person name="Liu B."/>
        </authorList>
    </citation>
    <scope>NUCLEOTIDE SEQUENCE [LARGE SCALE GENOMIC DNA]</scope>
    <source>
        <strain evidence="3 4">FJAT-51161</strain>
    </source>
</reference>
<dbReference type="Gene3D" id="1.20.144.10">
    <property type="entry name" value="Phosphatidic acid phosphatase type 2/haloperoxidase"/>
    <property type="match status" value="1"/>
</dbReference>
<feature type="transmembrane region" description="Helical" evidence="1">
    <location>
        <begin position="99"/>
        <end position="118"/>
    </location>
</feature>
<dbReference type="Proteomes" id="UP000596049">
    <property type="component" value="Chromosome"/>
</dbReference>
<keyword evidence="1" id="KW-0472">Membrane</keyword>
<evidence type="ECO:0000313" key="3">
    <source>
        <dbReference type="EMBL" id="QQP14481.1"/>
    </source>
</evidence>
<dbReference type="InterPro" id="IPR036938">
    <property type="entry name" value="PAP2/HPO_sf"/>
</dbReference>
<feature type="domain" description="Phosphatidic acid phosphatase type 2/haloperoxidase" evidence="2">
    <location>
        <begin position="57"/>
        <end position="164"/>
    </location>
</feature>
<dbReference type="InterPro" id="IPR033879">
    <property type="entry name" value="UPP_Pase"/>
</dbReference>
<dbReference type="SMART" id="SM00014">
    <property type="entry name" value="acidPPc"/>
    <property type="match status" value="1"/>
</dbReference>
<evidence type="ECO:0000313" key="4">
    <source>
        <dbReference type="Proteomes" id="UP000596049"/>
    </source>
</evidence>
<accession>A0ABX7AXF5</accession>
<keyword evidence="4" id="KW-1185">Reference proteome</keyword>
<keyword evidence="1" id="KW-0812">Transmembrane</keyword>
<protein>
    <submittedName>
        <fullName evidence="3">Undecaprenyl-diphosphatase</fullName>
    </submittedName>
</protein>
<feature type="transmembrane region" description="Helical" evidence="1">
    <location>
        <begin position="23"/>
        <end position="43"/>
    </location>
</feature>
<dbReference type="Pfam" id="PF01569">
    <property type="entry name" value="PAP2"/>
    <property type="match status" value="1"/>
</dbReference>
<feature type="transmembrane region" description="Helical" evidence="1">
    <location>
        <begin position="55"/>
        <end position="79"/>
    </location>
</feature>
<feature type="transmembrane region" description="Helical" evidence="1">
    <location>
        <begin position="125"/>
        <end position="143"/>
    </location>
</feature>
<name>A0ABX7AXF5_9BACI</name>
<dbReference type="PANTHER" id="PTHR14969:SF58">
    <property type="entry name" value="UNDECAPRENYL-DIPHOSPHATASE BCRC"/>
    <property type="match status" value="1"/>
</dbReference>
<dbReference type="RefSeq" id="WP_053596847.1">
    <property type="nucleotide sequence ID" value="NZ_CP067341.1"/>
</dbReference>
<sequence>MNYGLFHWINDIAGRYPFLDKGMIFITNSVPYVVIVFMLFLWFTGNKEKRVEKQYTAIYIVFTCLLGLALNAILHSVYYHRRPFVTYHVHQLVPHATDSSFVSDHAVLVFSVACTLLLRKDSWKYPVLVWAIIVGISRIFVGVHYPADVIGGALLSLGASMIVVQFSKKLEPVVQIIFSMYKRLTKHIPILGKYSH</sequence>
<evidence type="ECO:0000259" key="2">
    <source>
        <dbReference type="SMART" id="SM00014"/>
    </source>
</evidence>
<dbReference type="CDD" id="cd03385">
    <property type="entry name" value="PAP2_BcrC_like"/>
    <property type="match status" value="1"/>
</dbReference>
<proteinExistence type="predicted"/>